<organism evidence="2 3">
    <name type="scientific">Frateuria flava</name>
    <dbReference type="NCBI Taxonomy" id="2821489"/>
    <lineage>
        <taxon>Bacteria</taxon>
        <taxon>Pseudomonadati</taxon>
        <taxon>Pseudomonadota</taxon>
        <taxon>Gammaproteobacteria</taxon>
        <taxon>Lysobacterales</taxon>
        <taxon>Rhodanobacteraceae</taxon>
        <taxon>Frateuria</taxon>
    </lineage>
</organism>
<evidence type="ECO:0000256" key="1">
    <source>
        <dbReference type="SAM" id="SignalP"/>
    </source>
</evidence>
<proteinExistence type="predicted"/>
<dbReference type="Proteomes" id="UP000823790">
    <property type="component" value="Unassembled WGS sequence"/>
</dbReference>
<accession>A0ABS4DQJ6</accession>
<feature type="signal peptide" evidence="1">
    <location>
        <begin position="1"/>
        <end position="25"/>
    </location>
</feature>
<evidence type="ECO:0008006" key="4">
    <source>
        <dbReference type="Google" id="ProtNLM"/>
    </source>
</evidence>
<evidence type="ECO:0000313" key="3">
    <source>
        <dbReference type="Proteomes" id="UP000823790"/>
    </source>
</evidence>
<evidence type="ECO:0000313" key="2">
    <source>
        <dbReference type="EMBL" id="MBP1475331.1"/>
    </source>
</evidence>
<sequence>MTLLRVLVSIIVPLVVSACAGPRLAATVAKPATPQTAAECTARGGNWTTLGLPYPGKPKVCDLKATDSGKVCSDSSECQGSCVAPDSIASSAKASGTCSAYVSNFGNVKLVEHGKVVSLNVE</sequence>
<dbReference type="EMBL" id="JAGJRS010000026">
    <property type="protein sequence ID" value="MBP1475331.1"/>
    <property type="molecule type" value="Genomic_DNA"/>
</dbReference>
<protein>
    <recommendedName>
        <fullName evidence="4">Secreted protein</fullName>
    </recommendedName>
</protein>
<keyword evidence="1" id="KW-0732">Signal</keyword>
<comment type="caution">
    <text evidence="2">The sequence shown here is derived from an EMBL/GenBank/DDBJ whole genome shotgun (WGS) entry which is preliminary data.</text>
</comment>
<reference evidence="2 3" key="1">
    <citation type="submission" date="2021-04" db="EMBL/GenBank/DDBJ databases">
        <authorList>
            <person name="Huq M.A."/>
        </authorList>
    </citation>
    <scope>NUCLEOTIDE SEQUENCE [LARGE SCALE GENOMIC DNA]</scope>
    <source>
        <strain evidence="2 3">MAH-13</strain>
    </source>
</reference>
<gene>
    <name evidence="2" type="ORF">J7I44_13540</name>
</gene>
<dbReference type="RefSeq" id="WP_209621849.1">
    <property type="nucleotide sequence ID" value="NZ_JAGJRS010000026.1"/>
</dbReference>
<dbReference type="PROSITE" id="PS51257">
    <property type="entry name" value="PROKAR_LIPOPROTEIN"/>
    <property type="match status" value="1"/>
</dbReference>
<name>A0ABS4DQJ6_9GAMM</name>
<feature type="chain" id="PRO_5045992520" description="Secreted protein" evidence="1">
    <location>
        <begin position="26"/>
        <end position="122"/>
    </location>
</feature>
<keyword evidence="3" id="KW-1185">Reference proteome</keyword>